<dbReference type="InterPro" id="IPR011701">
    <property type="entry name" value="MFS"/>
</dbReference>
<feature type="domain" description="Major facilitator superfamily (MFS) profile" evidence="7">
    <location>
        <begin position="32"/>
        <end position="435"/>
    </location>
</feature>
<dbReference type="PANTHER" id="PTHR43124">
    <property type="entry name" value="PURINE EFFLUX PUMP PBUE"/>
    <property type="match status" value="1"/>
</dbReference>
<evidence type="ECO:0000256" key="5">
    <source>
        <dbReference type="ARBA" id="ARBA00023136"/>
    </source>
</evidence>
<feature type="transmembrane region" description="Helical" evidence="6">
    <location>
        <begin position="407"/>
        <end position="432"/>
    </location>
</feature>
<keyword evidence="2" id="KW-1003">Cell membrane</keyword>
<dbReference type="GO" id="GO:0005886">
    <property type="term" value="C:plasma membrane"/>
    <property type="evidence" value="ECO:0007669"/>
    <property type="project" value="UniProtKB-SubCell"/>
</dbReference>
<dbReference type="Gene3D" id="1.20.1250.20">
    <property type="entry name" value="MFS general substrate transporter like domains"/>
    <property type="match status" value="2"/>
</dbReference>
<feature type="transmembrane region" description="Helical" evidence="6">
    <location>
        <begin position="166"/>
        <end position="185"/>
    </location>
</feature>
<feature type="transmembrane region" description="Helical" evidence="6">
    <location>
        <begin position="33"/>
        <end position="52"/>
    </location>
</feature>
<evidence type="ECO:0000256" key="6">
    <source>
        <dbReference type="SAM" id="Phobius"/>
    </source>
</evidence>
<feature type="transmembrane region" description="Helical" evidence="6">
    <location>
        <begin position="249"/>
        <end position="270"/>
    </location>
</feature>
<dbReference type="Proteomes" id="UP001055460">
    <property type="component" value="Plasmid pA"/>
</dbReference>
<keyword evidence="3 6" id="KW-0812">Transmembrane</keyword>
<evidence type="ECO:0000259" key="7">
    <source>
        <dbReference type="PROSITE" id="PS50850"/>
    </source>
</evidence>
<dbReference type="Pfam" id="PF07690">
    <property type="entry name" value="MFS_1"/>
    <property type="match status" value="1"/>
</dbReference>
<evidence type="ECO:0000256" key="2">
    <source>
        <dbReference type="ARBA" id="ARBA00022475"/>
    </source>
</evidence>
<evidence type="ECO:0000256" key="3">
    <source>
        <dbReference type="ARBA" id="ARBA00022692"/>
    </source>
</evidence>
<dbReference type="PROSITE" id="PS50850">
    <property type="entry name" value="MFS"/>
    <property type="match status" value="1"/>
</dbReference>
<evidence type="ECO:0000313" key="8">
    <source>
        <dbReference type="EMBL" id="USJ26327.1"/>
    </source>
</evidence>
<feature type="transmembrane region" description="Helical" evidence="6">
    <location>
        <begin position="125"/>
        <end position="145"/>
    </location>
</feature>
<feature type="transmembrane region" description="Helical" evidence="6">
    <location>
        <begin position="276"/>
        <end position="295"/>
    </location>
</feature>
<feature type="transmembrane region" description="Helical" evidence="6">
    <location>
        <begin position="100"/>
        <end position="119"/>
    </location>
</feature>
<keyword evidence="4 6" id="KW-1133">Transmembrane helix</keyword>
<evidence type="ECO:0000313" key="9">
    <source>
        <dbReference type="Proteomes" id="UP001055460"/>
    </source>
</evidence>
<keyword evidence="5 6" id="KW-0472">Membrane</keyword>
<dbReference type="InterPro" id="IPR020846">
    <property type="entry name" value="MFS_dom"/>
</dbReference>
<accession>A0A9Q8YCC2</accession>
<evidence type="ECO:0000256" key="1">
    <source>
        <dbReference type="ARBA" id="ARBA00004651"/>
    </source>
</evidence>
<dbReference type="InterPro" id="IPR050189">
    <property type="entry name" value="MFS_Efflux_Transporters"/>
</dbReference>
<sequence>MACSRHRSGRRLPLSSISETEIAAPSVSTRSRYLQLALIVIAAGAIYPILYLRQSYQTTMLEVLKLTNTELGVLYSILGTSFLVGYLPSGWLADRVQPRILILVSMVGTGLLGLWYATLPGYSSLLVIYCGFGVTTGLTFWAATLKQVNLIAGANEQGRFFGILDGGRGLVEALLASVAIALFVFTTETRGAGLAMGFRDVVLLYAVFCIVVGIAYFAVSQPVAVEKGARKREGNLLADIKTLLRIPEVWLVAAIIFCGYHVFLATYSFSAYLQEGGFGISAAMAGVIVTIKLWLRPVGGIGGGLLGDRYGKTAILLLSFIVAAASLVAMIALPGIGSTVLFVGLVLLVGLITYTIRGLYWAILDDCHVPANITGLAIGIISLVGYAPDTYLPLVNGYLSDRYPGIAGYQFYFGYIAAICVLGAIATLVLMARLKKKG</sequence>
<evidence type="ECO:0000256" key="4">
    <source>
        <dbReference type="ARBA" id="ARBA00022989"/>
    </source>
</evidence>
<keyword evidence="8" id="KW-0614">Plasmid</keyword>
<feature type="transmembrane region" description="Helical" evidence="6">
    <location>
        <begin position="339"/>
        <end position="357"/>
    </location>
</feature>
<name>A0A9Q8YCC2_ENSAD</name>
<dbReference type="GO" id="GO:0022857">
    <property type="term" value="F:transmembrane transporter activity"/>
    <property type="evidence" value="ECO:0007669"/>
    <property type="project" value="InterPro"/>
</dbReference>
<protein>
    <submittedName>
        <fullName evidence="8">MFS transporter</fullName>
    </submittedName>
</protein>
<proteinExistence type="predicted"/>
<dbReference type="AlphaFoldDB" id="A0A9Q8YCC2"/>
<feature type="transmembrane region" description="Helical" evidence="6">
    <location>
        <begin position="315"/>
        <end position="333"/>
    </location>
</feature>
<dbReference type="RefSeq" id="WP_252160780.1">
    <property type="nucleotide sequence ID" value="NZ_CP098808.1"/>
</dbReference>
<dbReference type="CDD" id="cd06174">
    <property type="entry name" value="MFS"/>
    <property type="match status" value="1"/>
</dbReference>
<dbReference type="InterPro" id="IPR036259">
    <property type="entry name" value="MFS_trans_sf"/>
</dbReference>
<dbReference type="EMBL" id="CP098808">
    <property type="protein sequence ID" value="USJ26327.1"/>
    <property type="molecule type" value="Genomic_DNA"/>
</dbReference>
<comment type="subcellular location">
    <subcellularLocation>
        <location evidence="1">Cell membrane</location>
        <topology evidence="1">Multi-pass membrane protein</topology>
    </subcellularLocation>
</comment>
<dbReference type="SUPFAM" id="SSF103473">
    <property type="entry name" value="MFS general substrate transporter"/>
    <property type="match status" value="1"/>
</dbReference>
<dbReference type="PANTHER" id="PTHR43124:SF3">
    <property type="entry name" value="CHLORAMPHENICOL EFFLUX PUMP RV0191"/>
    <property type="match status" value="1"/>
</dbReference>
<feature type="transmembrane region" description="Helical" evidence="6">
    <location>
        <begin position="369"/>
        <end position="387"/>
    </location>
</feature>
<feature type="transmembrane region" description="Helical" evidence="6">
    <location>
        <begin position="72"/>
        <end position="93"/>
    </location>
</feature>
<geneLocation type="plasmid" evidence="8 9">
    <name>pA</name>
</geneLocation>
<organism evidence="8 9">
    <name type="scientific">Ensifer adhaerens</name>
    <name type="common">Sinorhizobium morelense</name>
    <dbReference type="NCBI Taxonomy" id="106592"/>
    <lineage>
        <taxon>Bacteria</taxon>
        <taxon>Pseudomonadati</taxon>
        <taxon>Pseudomonadota</taxon>
        <taxon>Alphaproteobacteria</taxon>
        <taxon>Hyphomicrobiales</taxon>
        <taxon>Rhizobiaceae</taxon>
        <taxon>Sinorhizobium/Ensifer group</taxon>
        <taxon>Ensifer</taxon>
    </lineage>
</organism>
<feature type="transmembrane region" description="Helical" evidence="6">
    <location>
        <begin position="205"/>
        <end position="225"/>
    </location>
</feature>
<reference evidence="8" key="1">
    <citation type="submission" date="2022-06" db="EMBL/GenBank/DDBJ databases">
        <title>Physiological and biochemical characterization and genomic elucidation of a strain of the genus Ensifer adhaerens M8 that combines arsenic oxidation and chromium reduction.</title>
        <authorList>
            <person name="Li X."/>
            <person name="Yu c."/>
        </authorList>
    </citation>
    <scope>NUCLEOTIDE SEQUENCE</scope>
    <source>
        <strain evidence="8">M8</strain>
        <plasmid evidence="8">pA</plasmid>
    </source>
</reference>
<gene>
    <name evidence="8" type="ORF">NE863_20395</name>
</gene>